<evidence type="ECO:0000313" key="4">
    <source>
        <dbReference type="Proteomes" id="UP000547973"/>
    </source>
</evidence>
<organism evidence="3 4">
    <name type="scientific">Demequina lutea</name>
    <dbReference type="NCBI Taxonomy" id="431489"/>
    <lineage>
        <taxon>Bacteria</taxon>
        <taxon>Bacillati</taxon>
        <taxon>Actinomycetota</taxon>
        <taxon>Actinomycetes</taxon>
        <taxon>Micrococcales</taxon>
        <taxon>Demequinaceae</taxon>
        <taxon>Demequina</taxon>
    </lineage>
</organism>
<dbReference type="PROSITE" id="PS51782">
    <property type="entry name" value="LYSM"/>
    <property type="match status" value="1"/>
</dbReference>
<feature type="chain" id="PRO_5031137173" evidence="1">
    <location>
        <begin position="36"/>
        <end position="99"/>
    </location>
</feature>
<dbReference type="Proteomes" id="UP000547973">
    <property type="component" value="Unassembled WGS sequence"/>
</dbReference>
<dbReference type="SMART" id="SM00257">
    <property type="entry name" value="LysM"/>
    <property type="match status" value="1"/>
</dbReference>
<evidence type="ECO:0000256" key="1">
    <source>
        <dbReference type="SAM" id="SignalP"/>
    </source>
</evidence>
<reference evidence="3 4" key="1">
    <citation type="submission" date="2020-07" db="EMBL/GenBank/DDBJ databases">
        <title>Sequencing the genomes of 1000 actinobacteria strains.</title>
        <authorList>
            <person name="Klenk H.-P."/>
        </authorList>
    </citation>
    <scope>NUCLEOTIDE SEQUENCE [LARGE SCALE GENOMIC DNA]</scope>
    <source>
        <strain evidence="3 4">DSM 19970</strain>
    </source>
</reference>
<dbReference type="AlphaFoldDB" id="A0A7Y9ZD70"/>
<dbReference type="RefSeq" id="WP_179398075.1">
    <property type="nucleotide sequence ID" value="NZ_BBRC01000013.1"/>
</dbReference>
<dbReference type="InterPro" id="IPR018392">
    <property type="entry name" value="LysM"/>
</dbReference>
<evidence type="ECO:0000259" key="2">
    <source>
        <dbReference type="PROSITE" id="PS51782"/>
    </source>
</evidence>
<dbReference type="CDD" id="cd00118">
    <property type="entry name" value="LysM"/>
    <property type="match status" value="1"/>
</dbReference>
<keyword evidence="4" id="KW-1185">Reference proteome</keyword>
<dbReference type="EMBL" id="JACBZO010000001">
    <property type="protein sequence ID" value="NYI41785.1"/>
    <property type="molecule type" value="Genomic_DNA"/>
</dbReference>
<dbReference type="Gene3D" id="3.10.350.10">
    <property type="entry name" value="LysM domain"/>
    <property type="match status" value="1"/>
</dbReference>
<feature type="signal peptide" evidence="1">
    <location>
        <begin position="1"/>
        <end position="35"/>
    </location>
</feature>
<sequence length="99" mass="10500">MSIRVVKTAKMRARRWAAVLVLAVVALVVAPQAFAQGGSASSGSNTYVVAEGETLWSIAQSITPASRDVRDTVETVKSMNLLDSANIRPGDQLLVPIYG</sequence>
<keyword evidence="1" id="KW-0732">Signal</keyword>
<dbReference type="InterPro" id="IPR036779">
    <property type="entry name" value="LysM_dom_sf"/>
</dbReference>
<accession>A0A7Y9ZD70</accession>
<comment type="caution">
    <text evidence="3">The sequence shown here is derived from an EMBL/GenBank/DDBJ whole genome shotgun (WGS) entry which is preliminary data.</text>
</comment>
<gene>
    <name evidence="3" type="ORF">BKA03_001904</name>
</gene>
<proteinExistence type="predicted"/>
<name>A0A7Y9ZD70_9MICO</name>
<dbReference type="SUPFAM" id="SSF54106">
    <property type="entry name" value="LysM domain"/>
    <property type="match status" value="1"/>
</dbReference>
<dbReference type="Pfam" id="PF01476">
    <property type="entry name" value="LysM"/>
    <property type="match status" value="1"/>
</dbReference>
<protein>
    <submittedName>
        <fullName evidence="3">LysM repeat protein</fullName>
    </submittedName>
</protein>
<evidence type="ECO:0000313" key="3">
    <source>
        <dbReference type="EMBL" id="NYI41785.1"/>
    </source>
</evidence>
<feature type="domain" description="LysM" evidence="2">
    <location>
        <begin position="45"/>
        <end position="95"/>
    </location>
</feature>